<keyword evidence="1" id="KW-0812">Transmembrane</keyword>
<keyword evidence="4" id="KW-1185">Reference proteome</keyword>
<evidence type="ECO:0000256" key="1">
    <source>
        <dbReference type="SAM" id="Phobius"/>
    </source>
</evidence>
<dbReference type="InterPro" id="IPR025665">
    <property type="entry name" value="Beta-barrel_OMP_2"/>
</dbReference>
<organism evidence="3 4">
    <name type="scientific">Sphingobacterium alkalisoli</name>
    <dbReference type="NCBI Taxonomy" id="1874115"/>
    <lineage>
        <taxon>Bacteria</taxon>
        <taxon>Pseudomonadati</taxon>
        <taxon>Bacteroidota</taxon>
        <taxon>Sphingobacteriia</taxon>
        <taxon>Sphingobacteriales</taxon>
        <taxon>Sphingobacteriaceae</taxon>
        <taxon>Sphingobacterium</taxon>
    </lineage>
</organism>
<dbReference type="Pfam" id="PF13568">
    <property type="entry name" value="OMP_b-brl_2"/>
    <property type="match status" value="1"/>
</dbReference>
<feature type="domain" description="Outer membrane protein beta-barrel" evidence="2">
    <location>
        <begin position="225"/>
        <end position="402"/>
    </location>
</feature>
<accession>A0A4U0H2D6</accession>
<dbReference type="AlphaFoldDB" id="A0A4U0H2D6"/>
<comment type="caution">
    <text evidence="3">The sequence shown here is derived from an EMBL/GenBank/DDBJ whole genome shotgun (WGS) entry which is preliminary data.</text>
</comment>
<proteinExistence type="predicted"/>
<feature type="transmembrane region" description="Helical" evidence="1">
    <location>
        <begin position="45"/>
        <end position="66"/>
    </location>
</feature>
<gene>
    <name evidence="3" type="ORF">FAZ19_10860</name>
</gene>
<protein>
    <recommendedName>
        <fullName evidence="2">Outer membrane protein beta-barrel domain-containing protein</fullName>
    </recommendedName>
</protein>
<dbReference type="Proteomes" id="UP000309872">
    <property type="component" value="Unassembled WGS sequence"/>
</dbReference>
<sequence>MKENKDIIDEIVNRLRSQRDRDYKEGAWEKFQSSQRPALVSKMRLYYRLSAAAVLIILGIGSVLWLKNTPPVLVDKTSTVVIKENNNRTTSTTTDALGNLEKNPPTPGDNAYNLLRTDQVEGNDKLVYIDKQYEEDLESKMHVMGQPHLPETNLIIQSVSYNDKQFRSSNSTPTGNMILASSAIPLKLSIPEVENRRNESSMRLNKRFDMGFFVSPNSTADKMTVGGGLLIAYNLTKKVSIRTGASYSTYEMGALKNPTAESSAEMVSVSDEKHALAGTSQSSFQRSMVLPNVNAVTGKVQSLDIPLELKYNFNRSLYAAAGVSYSAILSQERSAHYVENINNETFANGYPENTEQVSKSTQAVTRTVKSAETNVNTNGFNGFVNMSIGKKVKIGNKFGISVEPYFRIPVGEYRRADMDYTNGGIRLMTTF</sequence>
<name>A0A4U0H2D6_9SPHI</name>
<dbReference type="EMBL" id="SUKA01000003">
    <property type="protein sequence ID" value="TJY65626.1"/>
    <property type="molecule type" value="Genomic_DNA"/>
</dbReference>
<evidence type="ECO:0000313" key="4">
    <source>
        <dbReference type="Proteomes" id="UP000309872"/>
    </source>
</evidence>
<keyword evidence="1" id="KW-1133">Transmembrane helix</keyword>
<keyword evidence="1" id="KW-0472">Membrane</keyword>
<reference evidence="3 4" key="1">
    <citation type="submission" date="2019-04" db="EMBL/GenBank/DDBJ databases">
        <title>Sphingobacterium olei sp. nov., isolated from oil-contaminated soil.</title>
        <authorList>
            <person name="Liu B."/>
        </authorList>
    </citation>
    <scope>NUCLEOTIDE SEQUENCE [LARGE SCALE GENOMIC DNA]</scope>
    <source>
        <strain evidence="3 4">Y3L14</strain>
    </source>
</reference>
<dbReference type="OrthoDB" id="1419682at2"/>
<evidence type="ECO:0000259" key="2">
    <source>
        <dbReference type="Pfam" id="PF13568"/>
    </source>
</evidence>
<dbReference type="RefSeq" id="WP_136820755.1">
    <property type="nucleotide sequence ID" value="NZ_BMJX01000003.1"/>
</dbReference>
<evidence type="ECO:0000313" key="3">
    <source>
        <dbReference type="EMBL" id="TJY65626.1"/>
    </source>
</evidence>